<evidence type="ECO:0000313" key="2">
    <source>
        <dbReference type="EMBL" id="TCJ12573.1"/>
    </source>
</evidence>
<reference evidence="2 3" key="1">
    <citation type="submission" date="2019-03" db="EMBL/GenBank/DDBJ databases">
        <authorList>
            <person name="Kim M.K.M."/>
        </authorList>
    </citation>
    <scope>NUCLEOTIDE SEQUENCE [LARGE SCALE GENOMIC DNA]</scope>
    <source>
        <strain evidence="2 3">17J68-12</strain>
    </source>
</reference>
<evidence type="ECO:0000256" key="1">
    <source>
        <dbReference type="SAM" id="SignalP"/>
    </source>
</evidence>
<name>A0A4R1B8M8_9BACT</name>
<dbReference type="OrthoDB" id="9765957at2"/>
<dbReference type="RefSeq" id="WP_131450330.1">
    <property type="nucleotide sequence ID" value="NZ_SJZI01000050.1"/>
</dbReference>
<comment type="caution">
    <text evidence="2">The sequence shown here is derived from an EMBL/GenBank/DDBJ whole genome shotgun (WGS) entry which is preliminary data.</text>
</comment>
<evidence type="ECO:0008006" key="4">
    <source>
        <dbReference type="Google" id="ProtNLM"/>
    </source>
</evidence>
<gene>
    <name evidence="2" type="ORF">EPD60_14995</name>
</gene>
<keyword evidence="1" id="KW-0732">Signal</keyword>
<protein>
    <recommendedName>
        <fullName evidence="4">DUF1566 domain-containing protein</fullName>
    </recommendedName>
</protein>
<dbReference type="AlphaFoldDB" id="A0A4R1B8M8"/>
<keyword evidence="3" id="KW-1185">Reference proteome</keyword>
<dbReference type="EMBL" id="SJZI01000050">
    <property type="protein sequence ID" value="TCJ12573.1"/>
    <property type="molecule type" value="Genomic_DNA"/>
</dbReference>
<sequence>MKIRFTAALFAASVFISSCSKKSAESSGSVPTVTTVGVNNITATTADLSGNLTSKGGSDVTEQGFTVGTNANPQLNQSNTFTFGSGNGTVGSFGTYAFNLTPATTYHFRAYAVNATGIAYGADQTFTTTAAATVTTKPTVAIYASKATLRGSVAYPTSATGSTGFAYATTPNPTIAQTTVSGSASNGDFQADLINLTRNTTYYVRAYAISYNITVYGPEVSFRTADYLSASGGTVYYDKGETTNGWRYLEIAPTNLNVTYYVGSQWGCTGTSVTSTAPDLGTGLANTAQIISHCTASNCAARLCANYTVNGATGWFLPSRDEVLAMFETLPYAVLQGRTYWTSTEIDNNSAYVIRPYNGVYAFAEASAKTADAYVRPVRRF</sequence>
<evidence type="ECO:0000313" key="3">
    <source>
        <dbReference type="Proteomes" id="UP000295334"/>
    </source>
</evidence>
<proteinExistence type="predicted"/>
<accession>A0A4R1B8M8</accession>
<feature type="chain" id="PRO_5020433488" description="DUF1566 domain-containing protein" evidence="1">
    <location>
        <begin position="24"/>
        <end position="381"/>
    </location>
</feature>
<organism evidence="2 3">
    <name type="scientific">Flaviaesturariibacter flavus</name>
    <dbReference type="NCBI Taxonomy" id="2502780"/>
    <lineage>
        <taxon>Bacteria</taxon>
        <taxon>Pseudomonadati</taxon>
        <taxon>Bacteroidota</taxon>
        <taxon>Chitinophagia</taxon>
        <taxon>Chitinophagales</taxon>
        <taxon>Chitinophagaceae</taxon>
        <taxon>Flaviaestuariibacter</taxon>
    </lineage>
</organism>
<dbReference type="PROSITE" id="PS51257">
    <property type="entry name" value="PROKAR_LIPOPROTEIN"/>
    <property type="match status" value="1"/>
</dbReference>
<dbReference type="Proteomes" id="UP000295334">
    <property type="component" value="Unassembled WGS sequence"/>
</dbReference>
<feature type="signal peptide" evidence="1">
    <location>
        <begin position="1"/>
        <end position="23"/>
    </location>
</feature>